<dbReference type="Proteomes" id="UP001501195">
    <property type="component" value="Unassembled WGS sequence"/>
</dbReference>
<dbReference type="Pfam" id="PF13561">
    <property type="entry name" value="adh_short_C2"/>
    <property type="match status" value="1"/>
</dbReference>
<evidence type="ECO:0000313" key="5">
    <source>
        <dbReference type="Proteomes" id="UP001501195"/>
    </source>
</evidence>
<keyword evidence="2" id="KW-0560">Oxidoreductase</keyword>
<dbReference type="SUPFAM" id="SSF51735">
    <property type="entry name" value="NAD(P)-binding Rossmann-fold domains"/>
    <property type="match status" value="1"/>
</dbReference>
<protein>
    <recommendedName>
        <fullName evidence="3">Ketoreductase domain-containing protein</fullName>
    </recommendedName>
</protein>
<dbReference type="InterPro" id="IPR002347">
    <property type="entry name" value="SDR_fam"/>
</dbReference>
<sequence>MPGVGASAERGVVVVTGGGRGIGAATARLLAADAGEVCLSWTSQEGPAQRVAADCAAAGVPALAVRAAVALPADVAAWGAAADSLGPLTGLVNNAGVVAPAATVADLGPERVRRLLEVNVVGAFACAAEAVRRMSTARGGRGGAIVNVSSRAAVLGGAGQYVDYAASKAALDALTTGLALEVAREGIRVNGVRPGVVRTDIHASGGQPDRVERLAGTVPLGRGGEPEEVAEAIAWLLSPAASYVTGATLDVAGGR</sequence>
<feature type="domain" description="Ketoreductase" evidence="3">
    <location>
        <begin position="11"/>
        <end position="193"/>
    </location>
</feature>
<dbReference type="CDD" id="cd05233">
    <property type="entry name" value="SDR_c"/>
    <property type="match status" value="1"/>
</dbReference>
<dbReference type="PANTHER" id="PTHR43639:SF1">
    <property type="entry name" value="SHORT-CHAIN DEHYDROGENASE_REDUCTASE FAMILY PROTEIN"/>
    <property type="match status" value="1"/>
</dbReference>
<evidence type="ECO:0000313" key="4">
    <source>
        <dbReference type="EMBL" id="GAA4986135.1"/>
    </source>
</evidence>
<evidence type="ECO:0000256" key="1">
    <source>
        <dbReference type="ARBA" id="ARBA00006484"/>
    </source>
</evidence>
<dbReference type="InterPro" id="IPR057326">
    <property type="entry name" value="KR_dom"/>
</dbReference>
<comment type="caution">
    <text evidence="4">The sequence shown here is derived from an EMBL/GenBank/DDBJ whole genome shotgun (WGS) entry which is preliminary data.</text>
</comment>
<dbReference type="SMART" id="SM00822">
    <property type="entry name" value="PKS_KR"/>
    <property type="match status" value="1"/>
</dbReference>
<dbReference type="EMBL" id="BAABIL010000411">
    <property type="protein sequence ID" value="GAA4986135.1"/>
    <property type="molecule type" value="Genomic_DNA"/>
</dbReference>
<reference evidence="5" key="1">
    <citation type="journal article" date="2019" name="Int. J. Syst. Evol. Microbiol.">
        <title>The Global Catalogue of Microorganisms (GCM) 10K type strain sequencing project: providing services to taxonomists for standard genome sequencing and annotation.</title>
        <authorList>
            <consortium name="The Broad Institute Genomics Platform"/>
            <consortium name="The Broad Institute Genome Sequencing Center for Infectious Disease"/>
            <person name="Wu L."/>
            <person name="Ma J."/>
        </authorList>
    </citation>
    <scope>NUCLEOTIDE SEQUENCE [LARGE SCALE GENOMIC DNA]</scope>
    <source>
        <strain evidence="5">JCM 18126</strain>
    </source>
</reference>
<organism evidence="4 5">
    <name type="scientific">Kineococcus glutinatus</name>
    <dbReference type="NCBI Taxonomy" id="1070872"/>
    <lineage>
        <taxon>Bacteria</taxon>
        <taxon>Bacillati</taxon>
        <taxon>Actinomycetota</taxon>
        <taxon>Actinomycetes</taxon>
        <taxon>Kineosporiales</taxon>
        <taxon>Kineosporiaceae</taxon>
        <taxon>Kineococcus</taxon>
    </lineage>
</organism>
<dbReference type="PRINTS" id="PR00081">
    <property type="entry name" value="GDHRDH"/>
</dbReference>
<evidence type="ECO:0000259" key="3">
    <source>
        <dbReference type="SMART" id="SM00822"/>
    </source>
</evidence>
<dbReference type="Gene3D" id="3.40.50.720">
    <property type="entry name" value="NAD(P)-binding Rossmann-like Domain"/>
    <property type="match status" value="1"/>
</dbReference>
<gene>
    <name evidence="4" type="ORF">GCM10023225_25740</name>
</gene>
<accession>A0ABP9I3D0</accession>
<comment type="similarity">
    <text evidence="1">Belongs to the short-chain dehydrogenases/reductases (SDR) family.</text>
</comment>
<keyword evidence="5" id="KW-1185">Reference proteome</keyword>
<name>A0ABP9I3D0_9ACTN</name>
<proteinExistence type="inferred from homology"/>
<evidence type="ECO:0000256" key="2">
    <source>
        <dbReference type="ARBA" id="ARBA00023002"/>
    </source>
</evidence>
<dbReference type="PRINTS" id="PR00080">
    <property type="entry name" value="SDRFAMILY"/>
</dbReference>
<dbReference type="PANTHER" id="PTHR43639">
    <property type="entry name" value="OXIDOREDUCTASE, SHORT-CHAIN DEHYDROGENASE/REDUCTASE FAMILY (AFU_ORTHOLOGUE AFUA_5G02870)"/>
    <property type="match status" value="1"/>
</dbReference>
<dbReference type="InterPro" id="IPR036291">
    <property type="entry name" value="NAD(P)-bd_dom_sf"/>
</dbReference>